<protein>
    <recommendedName>
        <fullName evidence="3">Reverse transcriptase domain-containing protein</fullName>
    </recommendedName>
</protein>
<name>G4ZZI5_PHYSP</name>
<reference evidence="1 2" key="1">
    <citation type="journal article" date="2006" name="Science">
        <title>Phytophthora genome sequences uncover evolutionary origins and mechanisms of pathogenesis.</title>
        <authorList>
            <person name="Tyler B.M."/>
            <person name="Tripathy S."/>
            <person name="Zhang X."/>
            <person name="Dehal P."/>
            <person name="Jiang R.H."/>
            <person name="Aerts A."/>
            <person name="Arredondo F.D."/>
            <person name="Baxter L."/>
            <person name="Bensasson D."/>
            <person name="Beynon J.L."/>
            <person name="Chapman J."/>
            <person name="Damasceno C.M."/>
            <person name="Dorrance A.E."/>
            <person name="Dou D."/>
            <person name="Dickerman A.W."/>
            <person name="Dubchak I.L."/>
            <person name="Garbelotto M."/>
            <person name="Gijzen M."/>
            <person name="Gordon S.G."/>
            <person name="Govers F."/>
            <person name="Grunwald N.J."/>
            <person name="Huang W."/>
            <person name="Ivors K.L."/>
            <person name="Jones R.W."/>
            <person name="Kamoun S."/>
            <person name="Krampis K."/>
            <person name="Lamour K.H."/>
            <person name="Lee M.K."/>
            <person name="McDonald W.H."/>
            <person name="Medina M."/>
            <person name="Meijer H.J."/>
            <person name="Nordberg E.K."/>
            <person name="Maclean D.J."/>
            <person name="Ospina-Giraldo M.D."/>
            <person name="Morris P.F."/>
            <person name="Phuntumart V."/>
            <person name="Putnam N.H."/>
            <person name="Rash S."/>
            <person name="Rose J.K."/>
            <person name="Sakihama Y."/>
            <person name="Salamov A.A."/>
            <person name="Savidor A."/>
            <person name="Scheuring C.F."/>
            <person name="Smith B.M."/>
            <person name="Sobral B.W."/>
            <person name="Terry A."/>
            <person name="Torto-Alalibo T.A."/>
            <person name="Win J."/>
            <person name="Xu Z."/>
            <person name="Zhang H."/>
            <person name="Grigoriev I.V."/>
            <person name="Rokhsar D.S."/>
            <person name="Boore J.L."/>
        </authorList>
    </citation>
    <scope>NUCLEOTIDE SEQUENCE [LARGE SCALE GENOMIC DNA]</scope>
    <source>
        <strain evidence="1 2">P6497</strain>
    </source>
</reference>
<evidence type="ECO:0000313" key="2">
    <source>
        <dbReference type="Proteomes" id="UP000002640"/>
    </source>
</evidence>
<sequence length="118" mass="13476">LQQQVDRMANKGVGPGYGGIPQELWMVAPASVRERERLIFNTILRTGVVPEILNHRQMVFLPKHSHATGVWELQGLPPWRPITVQISLATRLFTAISCYLETRVPNHPMQHGFQRDKN</sequence>
<feature type="non-terminal residue" evidence="1">
    <location>
        <position position="118"/>
    </location>
</feature>
<dbReference type="KEGG" id="psoj:PHYSODRAFT_455299"/>
<accession>G4ZZI5</accession>
<dbReference type="GeneID" id="20653058"/>
<feature type="non-terminal residue" evidence="1">
    <location>
        <position position="1"/>
    </location>
</feature>
<proteinExistence type="predicted"/>
<gene>
    <name evidence="1" type="ORF">PHYSODRAFT_455299</name>
</gene>
<evidence type="ECO:0008006" key="3">
    <source>
        <dbReference type="Google" id="ProtNLM"/>
    </source>
</evidence>
<dbReference type="RefSeq" id="XP_009533930.1">
    <property type="nucleotide sequence ID" value="XM_009535635.1"/>
</dbReference>
<dbReference type="AlphaFoldDB" id="G4ZZI5"/>
<dbReference type="InParanoid" id="G4ZZI5"/>
<evidence type="ECO:0000313" key="1">
    <source>
        <dbReference type="EMBL" id="EGZ11185.1"/>
    </source>
</evidence>
<keyword evidence="2" id="KW-1185">Reference proteome</keyword>
<dbReference type="Proteomes" id="UP000002640">
    <property type="component" value="Unassembled WGS sequence"/>
</dbReference>
<organism evidence="1 2">
    <name type="scientific">Phytophthora sojae (strain P6497)</name>
    <name type="common">Soybean stem and root rot agent</name>
    <name type="synonym">Phytophthora megasperma f. sp. glycines</name>
    <dbReference type="NCBI Taxonomy" id="1094619"/>
    <lineage>
        <taxon>Eukaryota</taxon>
        <taxon>Sar</taxon>
        <taxon>Stramenopiles</taxon>
        <taxon>Oomycota</taxon>
        <taxon>Peronosporomycetes</taxon>
        <taxon>Peronosporales</taxon>
        <taxon>Peronosporaceae</taxon>
        <taxon>Phytophthora</taxon>
    </lineage>
</organism>
<dbReference type="EMBL" id="JH159158">
    <property type="protein sequence ID" value="EGZ11185.1"/>
    <property type="molecule type" value="Genomic_DNA"/>
</dbReference>